<dbReference type="Pfam" id="PF00135">
    <property type="entry name" value="COesterase"/>
    <property type="match status" value="1"/>
</dbReference>
<dbReference type="Gene3D" id="2.40.10.10">
    <property type="entry name" value="Trypsin-like serine proteases"/>
    <property type="match status" value="2"/>
</dbReference>
<keyword evidence="1" id="KW-0325">Glycoprotein</keyword>
<dbReference type="PROSITE" id="PS00941">
    <property type="entry name" value="CARBOXYLESTERASE_B_2"/>
    <property type="match status" value="1"/>
</dbReference>
<dbReference type="PROSITE" id="PS50240">
    <property type="entry name" value="TRYPSIN_DOM"/>
    <property type="match status" value="1"/>
</dbReference>
<sequence length="1035" mass="116241">MWHLWFQQQHLSTCTNKVINIKKNGCWGGGVLPDIMGAVVVWLLLLSCGIGQWSVTAKSSTKKHDSHSHHVVNITNGALRGKKVTTCNGVTYWSFEGIPYALPPVGPNRFKGPQEPQNWTDIREAVEEGSACPHFTDSLKGNEDCLFVNVYTPQNPKYWSTKHPLSVIVSFHSGSWMVGSGNWDIDIPEYMTYGKSVIIVTLNYRLGPLGFLNVDHPNVTANAGLKDQVAALKWVQNNIIYFGGDPNQVTISGKNAGGASVEYHMISPMSAGLFHKGISQSGSTLSYWAFKNDTTQRAFRYINYFGFEVTTIYELVEYFQNISWQELVIYQRYALTYQEQNQHLTPFIPTLEHEQQWGGEIFLPGPPEALIEFGYVHDVPLIFGLNPIKKVIYEDTPTTKNEWIWTVIQEDIERLVPADFNIHRGTDESSEITTKVKEFYFGSKNLSEKLLHRYISYKWDSFFLRGVINSINKHVRNIRVSPVYVFQQYLDITLRENTYCSQELAPYGGVAGEEMGSLFSALSHSRVDLVSSQSDLCSLGPLHGKELGSLFSTHSLSQLEVTSSKRTTLNNARLITAWNSFAKTGNPNNKYLPVTWFPATSLSVNALTVRHNFSIATEIHLEQMQFWDKVFSNYSTPSTNYTVIYTNYTVTDDQIDENTTFNTNYTKTLTNYTVTYTNYTIPVNYIGNYTVTSYNYTIPSNTTYAPTNNTIIYVNTTIVDSPNYSVHYYYTGSTSNTTIVYYNNTGSIITNYTVTYYSEGPSTNYTTNSTTTYYYTGPSTNYTTNYTITYSNGTVVYYNTTDVSSTIAYENMTILEKGDFLCSGSIIGVRYALTAEFCFSDREQDNKGTCGLYIRVGSSSFQSGGTKHDIAGVLYYPKMNSSTLHMDIAVIKVYPNFELGESVMPVPLQSQDDEVAPGTLAYSLGWGSNNGNTTSSDFLMRGDYYILDTNEGMLSSYEEQNIFAARNNHQIECVGDKGGPLVANGVLIGVITFNSCPSGPMPATFLKLSLFSDWMKSIMESYSGNKTLKICYRVS</sequence>
<protein>
    <recommendedName>
        <fullName evidence="2">Peptidase S1 domain-containing protein</fullName>
    </recommendedName>
</protein>
<dbReference type="SUPFAM" id="SSF53474">
    <property type="entry name" value="alpha/beta-Hydrolases"/>
    <property type="match status" value="1"/>
</dbReference>
<dbReference type="GO" id="GO:0006508">
    <property type="term" value="P:proteolysis"/>
    <property type="evidence" value="ECO:0007669"/>
    <property type="project" value="InterPro"/>
</dbReference>
<dbReference type="InterPro" id="IPR002018">
    <property type="entry name" value="CarbesteraseB"/>
</dbReference>
<dbReference type="Gene3D" id="3.40.50.1820">
    <property type="entry name" value="alpha/beta hydrolase"/>
    <property type="match status" value="1"/>
</dbReference>
<dbReference type="SUPFAM" id="SSF50494">
    <property type="entry name" value="Trypsin-like serine proteases"/>
    <property type="match status" value="1"/>
</dbReference>
<accession>A0A7R9CZU3</accession>
<reference evidence="3" key="1">
    <citation type="submission" date="2020-11" db="EMBL/GenBank/DDBJ databases">
        <authorList>
            <person name="Tran Van P."/>
        </authorList>
    </citation>
    <scope>NUCLEOTIDE SEQUENCE</scope>
</reference>
<dbReference type="Pfam" id="PF00089">
    <property type="entry name" value="Trypsin"/>
    <property type="match status" value="1"/>
</dbReference>
<dbReference type="AlphaFoldDB" id="A0A7R9CZU3"/>
<organism evidence="3">
    <name type="scientific">Timema cristinae</name>
    <name type="common">Walking stick</name>
    <dbReference type="NCBI Taxonomy" id="61476"/>
    <lineage>
        <taxon>Eukaryota</taxon>
        <taxon>Metazoa</taxon>
        <taxon>Ecdysozoa</taxon>
        <taxon>Arthropoda</taxon>
        <taxon>Hexapoda</taxon>
        <taxon>Insecta</taxon>
        <taxon>Pterygota</taxon>
        <taxon>Neoptera</taxon>
        <taxon>Polyneoptera</taxon>
        <taxon>Phasmatodea</taxon>
        <taxon>Timematodea</taxon>
        <taxon>Timematoidea</taxon>
        <taxon>Timematidae</taxon>
        <taxon>Timema</taxon>
    </lineage>
</organism>
<dbReference type="PANTHER" id="PTHR11559">
    <property type="entry name" value="CARBOXYLESTERASE"/>
    <property type="match status" value="1"/>
</dbReference>
<dbReference type="InterPro" id="IPR001254">
    <property type="entry name" value="Trypsin_dom"/>
</dbReference>
<evidence type="ECO:0000259" key="2">
    <source>
        <dbReference type="PROSITE" id="PS50240"/>
    </source>
</evidence>
<dbReference type="InterPro" id="IPR043504">
    <property type="entry name" value="Peptidase_S1_PA_chymotrypsin"/>
</dbReference>
<dbReference type="SMART" id="SM00020">
    <property type="entry name" value="Tryp_SPc"/>
    <property type="match status" value="1"/>
</dbReference>
<dbReference type="InterPro" id="IPR029058">
    <property type="entry name" value="AB_hydrolase_fold"/>
</dbReference>
<gene>
    <name evidence="3" type="ORF">TCEB3V08_LOCUS7516</name>
</gene>
<proteinExistence type="predicted"/>
<dbReference type="GO" id="GO:0004252">
    <property type="term" value="F:serine-type endopeptidase activity"/>
    <property type="evidence" value="ECO:0007669"/>
    <property type="project" value="InterPro"/>
</dbReference>
<dbReference type="EMBL" id="OC319168">
    <property type="protein sequence ID" value="CAD7404469.1"/>
    <property type="molecule type" value="Genomic_DNA"/>
</dbReference>
<dbReference type="InterPro" id="IPR019819">
    <property type="entry name" value="Carboxylesterase_B_CS"/>
</dbReference>
<dbReference type="InterPro" id="IPR050309">
    <property type="entry name" value="Type-B_Carboxylest/Lipase"/>
</dbReference>
<evidence type="ECO:0000313" key="3">
    <source>
        <dbReference type="EMBL" id="CAD7404469.1"/>
    </source>
</evidence>
<evidence type="ECO:0000256" key="1">
    <source>
        <dbReference type="ARBA" id="ARBA00023180"/>
    </source>
</evidence>
<dbReference type="InterPro" id="IPR009003">
    <property type="entry name" value="Peptidase_S1_PA"/>
</dbReference>
<name>A0A7R9CZU3_TIMCR</name>
<feature type="domain" description="Peptidase S1" evidence="2">
    <location>
        <begin position="790"/>
        <end position="1020"/>
    </location>
</feature>